<dbReference type="GO" id="GO:0003676">
    <property type="term" value="F:nucleic acid binding"/>
    <property type="evidence" value="ECO:0007669"/>
    <property type="project" value="InterPro"/>
</dbReference>
<accession>A0A5Q0HD68</accession>
<name>A0A5Q0HD68_SACSY</name>
<organism evidence="2 3">
    <name type="scientific">Saccharothrix syringae</name>
    <name type="common">Nocardiopsis syringae</name>
    <dbReference type="NCBI Taxonomy" id="103733"/>
    <lineage>
        <taxon>Bacteria</taxon>
        <taxon>Bacillati</taxon>
        <taxon>Actinomycetota</taxon>
        <taxon>Actinomycetes</taxon>
        <taxon>Pseudonocardiales</taxon>
        <taxon>Pseudonocardiaceae</taxon>
        <taxon>Saccharothrix</taxon>
    </lineage>
</organism>
<dbReference type="Proteomes" id="UP000325787">
    <property type="component" value="Chromosome"/>
</dbReference>
<dbReference type="Pfam" id="PF13358">
    <property type="entry name" value="DDE_3"/>
    <property type="match status" value="1"/>
</dbReference>
<evidence type="ECO:0000313" key="2">
    <source>
        <dbReference type="EMBL" id="QFZ24258.1"/>
    </source>
</evidence>
<dbReference type="AlphaFoldDB" id="A0A5Q0HD68"/>
<keyword evidence="3" id="KW-1185">Reference proteome</keyword>
<gene>
    <name evidence="2" type="ORF">EKG83_15560</name>
</gene>
<evidence type="ECO:0000313" key="3">
    <source>
        <dbReference type="Proteomes" id="UP000325787"/>
    </source>
</evidence>
<dbReference type="EMBL" id="CP034550">
    <property type="protein sequence ID" value="QFZ24258.1"/>
    <property type="molecule type" value="Genomic_DNA"/>
</dbReference>
<dbReference type="KEGG" id="ssyi:EKG83_15560"/>
<feature type="domain" description="Tc1-like transposase DDE" evidence="1">
    <location>
        <begin position="8"/>
        <end position="155"/>
    </location>
</feature>
<dbReference type="InterPro" id="IPR038717">
    <property type="entry name" value="Tc1-like_DDE_dom"/>
</dbReference>
<dbReference type="InterPro" id="IPR036397">
    <property type="entry name" value="RNaseH_sf"/>
</dbReference>
<proteinExistence type="predicted"/>
<dbReference type="Gene3D" id="3.30.420.10">
    <property type="entry name" value="Ribonuclease H-like superfamily/Ribonuclease H"/>
    <property type="match status" value="1"/>
</dbReference>
<sequence>MKARDAWLCFADESGQLLRPPRARTWARRGRTPVLRVRTAGKARLSLAGPVCRKPGHRTRLIYRMMVHRGRKGEKKGFREADFAALLDAAHRQLGGNIVLVWDNYTHHVDALMRGLIDKRTWLTVFRLPSYAPELNPAEGVWAHLKRSLANLAPFDIDALAAAVRTRLKRLQYRPDLLNGFIAQTGLITTPP</sequence>
<reference evidence="3" key="1">
    <citation type="journal article" date="2021" name="Curr. Microbiol.">
        <title>Complete genome of nocamycin-producing strain Saccharothrix syringae NRRL B-16468 reveals the biosynthetic potential for secondary metabolites.</title>
        <authorList>
            <person name="Mo X."/>
            <person name="Yang S."/>
        </authorList>
    </citation>
    <scope>NUCLEOTIDE SEQUENCE [LARGE SCALE GENOMIC DNA]</scope>
    <source>
        <strain evidence="3">ATCC 51364 / DSM 43886 / JCM 6844 / KCTC 9398 / NBRC 14523 / NRRL B-16468 / INA 2240</strain>
    </source>
</reference>
<protein>
    <recommendedName>
        <fullName evidence="1">Tc1-like transposase DDE domain-containing protein</fullName>
    </recommendedName>
</protein>
<evidence type="ECO:0000259" key="1">
    <source>
        <dbReference type="Pfam" id="PF13358"/>
    </source>
</evidence>